<protein>
    <submittedName>
        <fullName evidence="1">Uncharacterized protein</fullName>
    </submittedName>
</protein>
<evidence type="ECO:0000313" key="1">
    <source>
        <dbReference type="EMBL" id="KAL3955133.1"/>
    </source>
</evidence>
<sequence>MKLFAISYVVCLFACMAAGLVAVHPEQGSGTGSRDDLAPPERSTVIRNGTAEFIASSILDKRHEATWTASKMECGPRNDEYSVNEALTKESIDALRGKGGVYTLQRHACPKNEFQRASDTQTEASSKHRNDWPCHAGLAASCLDERIASLGCMSPDWGACRVSVPAEQPSGTFLRGTSGGLAAVTCSLVTRVRDLRLDKAKSGDKQVGGGRPVPSGRGLELFKAPKQYPKSAPARRAR</sequence>
<comment type="caution">
    <text evidence="1">The sequence shown here is derived from an EMBL/GenBank/DDBJ whole genome shotgun (WGS) entry which is preliminary data.</text>
</comment>
<organism evidence="1 2">
    <name type="scientific">Purpureocillium lilacinum</name>
    <name type="common">Paecilomyces lilacinus</name>
    <dbReference type="NCBI Taxonomy" id="33203"/>
    <lineage>
        <taxon>Eukaryota</taxon>
        <taxon>Fungi</taxon>
        <taxon>Dikarya</taxon>
        <taxon>Ascomycota</taxon>
        <taxon>Pezizomycotina</taxon>
        <taxon>Sordariomycetes</taxon>
        <taxon>Hypocreomycetidae</taxon>
        <taxon>Hypocreales</taxon>
        <taxon>Ophiocordycipitaceae</taxon>
        <taxon>Purpureocillium</taxon>
    </lineage>
</organism>
<proteinExistence type="predicted"/>
<keyword evidence="2" id="KW-1185">Reference proteome</keyword>
<reference evidence="1" key="1">
    <citation type="submission" date="2024-12" db="EMBL/GenBank/DDBJ databases">
        <title>Comparative genomics and development of molecular markers within Purpureocillium lilacinum and among Purpureocillium species.</title>
        <authorList>
            <person name="Yeh Z.-Y."/>
            <person name="Ni N.-T."/>
            <person name="Lo P.-H."/>
            <person name="Mushyakhwo K."/>
            <person name="Lin C.-F."/>
            <person name="Nai Y.-S."/>
        </authorList>
    </citation>
    <scope>NUCLEOTIDE SEQUENCE</scope>
    <source>
        <strain evidence="1">NCHU-NPUST-175</strain>
    </source>
</reference>
<dbReference type="Proteomes" id="UP001638806">
    <property type="component" value="Unassembled WGS sequence"/>
</dbReference>
<gene>
    <name evidence="1" type="ORF">ACCO45_010696</name>
</gene>
<evidence type="ECO:0000313" key="2">
    <source>
        <dbReference type="Proteomes" id="UP001638806"/>
    </source>
</evidence>
<name>A0ACC4DIL1_PURLI</name>
<accession>A0ACC4DIL1</accession>
<dbReference type="EMBL" id="JBGNUJ010000010">
    <property type="protein sequence ID" value="KAL3955133.1"/>
    <property type="molecule type" value="Genomic_DNA"/>
</dbReference>